<evidence type="ECO:0000256" key="1">
    <source>
        <dbReference type="ARBA" id="ARBA00004496"/>
    </source>
</evidence>
<dbReference type="SUPFAM" id="SSF102829">
    <property type="entry name" value="Cell division protein ZapA-like"/>
    <property type="match status" value="1"/>
</dbReference>
<keyword evidence="6" id="KW-0131">Cell cycle</keyword>
<dbReference type="AlphaFoldDB" id="A0A4R1KD98"/>
<comment type="caution">
    <text evidence="10">The sequence shown here is derived from an EMBL/GenBank/DDBJ whole genome shotgun (WGS) entry which is preliminary data.</text>
</comment>
<dbReference type="GO" id="GO:0000917">
    <property type="term" value="P:division septum assembly"/>
    <property type="evidence" value="ECO:0007669"/>
    <property type="project" value="UniProtKB-KW"/>
</dbReference>
<evidence type="ECO:0000256" key="5">
    <source>
        <dbReference type="ARBA" id="ARBA00023210"/>
    </source>
</evidence>
<evidence type="ECO:0000256" key="2">
    <source>
        <dbReference type="ARBA" id="ARBA00015195"/>
    </source>
</evidence>
<keyword evidence="3" id="KW-0963">Cytoplasm</keyword>
<dbReference type="InterPro" id="IPR007838">
    <property type="entry name" value="Cell_div_ZapA-like"/>
</dbReference>
<dbReference type="GO" id="GO:0000921">
    <property type="term" value="P:septin ring assembly"/>
    <property type="evidence" value="ECO:0007669"/>
    <property type="project" value="TreeGrafter"/>
</dbReference>
<evidence type="ECO:0000256" key="8">
    <source>
        <dbReference type="ARBA" id="ARBA00026068"/>
    </source>
</evidence>
<reference evidence="10 11" key="1">
    <citation type="submission" date="2019-03" db="EMBL/GenBank/DDBJ databases">
        <title>Genomic Encyclopedia of Type Strains, Phase IV (KMG-IV): sequencing the most valuable type-strain genomes for metagenomic binning, comparative biology and taxonomic classification.</title>
        <authorList>
            <person name="Goeker M."/>
        </authorList>
    </citation>
    <scope>NUCLEOTIDE SEQUENCE [LARGE SCALE GENOMIC DNA]</scope>
    <source>
        <strain evidence="10 11">DSM 24984</strain>
    </source>
</reference>
<dbReference type="RefSeq" id="WP_165871199.1">
    <property type="nucleotide sequence ID" value="NZ_JAJUHT010000004.1"/>
</dbReference>
<dbReference type="Proteomes" id="UP000294614">
    <property type="component" value="Unassembled WGS sequence"/>
</dbReference>
<evidence type="ECO:0000313" key="11">
    <source>
        <dbReference type="Proteomes" id="UP000294614"/>
    </source>
</evidence>
<dbReference type="GO" id="GO:0030428">
    <property type="term" value="C:cell septum"/>
    <property type="evidence" value="ECO:0007669"/>
    <property type="project" value="TreeGrafter"/>
</dbReference>
<comment type="function">
    <text evidence="7">Activator of cell division through the inhibition of FtsZ GTPase activity, therefore promoting FtsZ assembly into bundles of protofilaments necessary for the formation of the division Z ring. It is recruited early at mid-cell but it is not essential for cell division.</text>
</comment>
<gene>
    <name evidence="10" type="ORF">C8D98_1095</name>
</gene>
<evidence type="ECO:0000256" key="9">
    <source>
        <dbReference type="ARBA" id="ARBA00033158"/>
    </source>
</evidence>
<organism evidence="10 11">
    <name type="scientific">Seleniivibrio woodruffii</name>
    <dbReference type="NCBI Taxonomy" id="1078050"/>
    <lineage>
        <taxon>Bacteria</taxon>
        <taxon>Pseudomonadati</taxon>
        <taxon>Deferribacterota</taxon>
        <taxon>Deferribacteres</taxon>
        <taxon>Deferribacterales</taxon>
        <taxon>Geovibrionaceae</taxon>
        <taxon>Seleniivibrio</taxon>
    </lineage>
</organism>
<keyword evidence="11" id="KW-1185">Reference proteome</keyword>
<dbReference type="EMBL" id="SMGG01000003">
    <property type="protein sequence ID" value="TCK62566.1"/>
    <property type="molecule type" value="Genomic_DNA"/>
</dbReference>
<name>A0A4R1KD98_9BACT</name>
<dbReference type="Gene3D" id="6.10.250.790">
    <property type="match status" value="1"/>
</dbReference>
<protein>
    <recommendedName>
        <fullName evidence="2">Cell division protein ZapA</fullName>
    </recommendedName>
    <alternativeName>
        <fullName evidence="9">Z ring-associated protein ZapA</fullName>
    </alternativeName>
</protein>
<keyword evidence="4 10" id="KW-0132">Cell division</keyword>
<evidence type="ECO:0000256" key="4">
    <source>
        <dbReference type="ARBA" id="ARBA00022618"/>
    </source>
</evidence>
<evidence type="ECO:0000313" key="10">
    <source>
        <dbReference type="EMBL" id="TCK62566.1"/>
    </source>
</evidence>
<comment type="subunit">
    <text evidence="8">Homodimer. Interacts with FtsZ.</text>
</comment>
<comment type="subcellular location">
    <subcellularLocation>
        <location evidence="1">Cytoplasm</location>
    </subcellularLocation>
</comment>
<evidence type="ECO:0000256" key="3">
    <source>
        <dbReference type="ARBA" id="ARBA00022490"/>
    </source>
</evidence>
<dbReference type="PANTHER" id="PTHR34981">
    <property type="entry name" value="CELL DIVISION PROTEIN ZAPA"/>
    <property type="match status" value="1"/>
</dbReference>
<dbReference type="InterPro" id="IPR053712">
    <property type="entry name" value="Bac_CellDiv_Activator"/>
</dbReference>
<proteinExistence type="predicted"/>
<accession>A0A4R1KD98</accession>
<dbReference type="Pfam" id="PF05164">
    <property type="entry name" value="ZapA"/>
    <property type="match status" value="1"/>
</dbReference>
<evidence type="ECO:0000256" key="7">
    <source>
        <dbReference type="ARBA" id="ARBA00024910"/>
    </source>
</evidence>
<dbReference type="PANTHER" id="PTHR34981:SF1">
    <property type="entry name" value="CELL DIVISION PROTEIN ZAPA"/>
    <property type="match status" value="1"/>
</dbReference>
<sequence length="87" mass="9921">MPVYEHKVNINGLQYPLVTDRDKEFVDRVTEMLQNRMNEIKSKINVLDTQKLAVMAALTISAQYLDLKEAAEAADAILDDLLRKSDK</sequence>
<dbReference type="GO" id="GO:0005829">
    <property type="term" value="C:cytosol"/>
    <property type="evidence" value="ECO:0007669"/>
    <property type="project" value="TreeGrafter"/>
</dbReference>
<dbReference type="GO" id="GO:0032153">
    <property type="term" value="C:cell division site"/>
    <property type="evidence" value="ECO:0007669"/>
    <property type="project" value="TreeGrafter"/>
</dbReference>
<dbReference type="GO" id="GO:0043093">
    <property type="term" value="P:FtsZ-dependent cytokinesis"/>
    <property type="evidence" value="ECO:0007669"/>
    <property type="project" value="TreeGrafter"/>
</dbReference>
<keyword evidence="5" id="KW-0717">Septation</keyword>
<evidence type="ECO:0000256" key="6">
    <source>
        <dbReference type="ARBA" id="ARBA00023306"/>
    </source>
</evidence>
<dbReference type="InterPro" id="IPR036192">
    <property type="entry name" value="Cell_div_ZapA-like_sf"/>
</dbReference>